<dbReference type="GeneID" id="14885617"/>
<gene>
    <name evidence="4" type="ORF">EIN_092120</name>
</gene>
<keyword evidence="1" id="KW-0862">Zinc</keyword>
<dbReference type="EMBL" id="KB206946">
    <property type="protein sequence ID" value="ELP86647.1"/>
    <property type="molecule type" value="Genomic_DNA"/>
</dbReference>
<sequence>MSNQSLYLYPFCRPTPLTLPKHNYNIIFEERRNEFRTQEDLRRKKMVLMLNTPVKDVSRMEKVKSGLSTAMVNILKSERCSECNKSINSNFVMTCECCDAILCQDCVRQKTHKERTFSLCKYCEFIFSTVTDEIEFKQQTKDAEENPVVIFRTQIVNTCLSFMEEYLTFQLFMDKLLSMDVPREKDVQKCEDSLKVVKAKTQKVLDLQHLVDVFDTPKKRSEATVSSNIVRSMNYFKRNILFESINKIKTFEKVLGQIDSVLDIDPEVLFMSSTMIPLKGGMLKVTLSSYRNIRIVVNGINTNFQVDGHTVLFNIPPQFRPEECVVDVKIYHKEKLVNIPGPILYFDISQKDVLVQNKKTDDVLQKVKLIDAKKEKDIIKVISTIGNKHKIQIVECVEESESEESSDSDEDEVSVFERKDQKGEQRETSHLQDPPKELIENNEKIPQTILNDMKMENTPKMTLREKVKSVLESDKNDEKQEKPQDKDICTMTPLQSKKLDVPQNTETVSTLSLAQSTPTNITTTKDQNKPLVDEKKSNMTMFRKSRVFKLAGSNGFDYCDSTTTPTEEKRRNTTFSLFDKIHKENSDDKLPKQKVAKKKIENLGELKFSVQTPSTVKIKTTEGFGEALLRIDSTVEIETITPLQYSANESGLFTITGNGFGEQPVVYIGDKQIVCYEEITPTKIVGYLPYFKLKKSLDVVVENADGVKNCKKAAITVC</sequence>
<dbReference type="KEGG" id="eiv:EIN_092120"/>
<dbReference type="Gene3D" id="2.60.40.10">
    <property type="entry name" value="Immunoglobulins"/>
    <property type="match status" value="1"/>
</dbReference>
<dbReference type="GO" id="GO:0008270">
    <property type="term" value="F:zinc ion binding"/>
    <property type="evidence" value="ECO:0007669"/>
    <property type="project" value="UniProtKB-KW"/>
</dbReference>
<protein>
    <recommendedName>
        <fullName evidence="3">B box-type domain-containing protein</fullName>
    </recommendedName>
</protein>
<accession>A0A0A1U1Z0</accession>
<feature type="compositionally biased region" description="Basic and acidic residues" evidence="2">
    <location>
        <begin position="415"/>
        <end position="443"/>
    </location>
</feature>
<name>A0A0A1U1Z0_ENTIV</name>
<dbReference type="RefSeq" id="XP_004185993.1">
    <property type="nucleotide sequence ID" value="XM_004185945.1"/>
</dbReference>
<feature type="domain" description="B box-type" evidence="3">
    <location>
        <begin position="75"/>
        <end position="113"/>
    </location>
</feature>
<keyword evidence="1" id="KW-0479">Metal-binding</keyword>
<evidence type="ECO:0000259" key="3">
    <source>
        <dbReference type="PROSITE" id="PS50119"/>
    </source>
</evidence>
<dbReference type="SUPFAM" id="SSF81296">
    <property type="entry name" value="E set domains"/>
    <property type="match status" value="1"/>
</dbReference>
<dbReference type="PROSITE" id="PS50119">
    <property type="entry name" value="ZF_BBOX"/>
    <property type="match status" value="1"/>
</dbReference>
<dbReference type="InterPro" id="IPR013783">
    <property type="entry name" value="Ig-like_fold"/>
</dbReference>
<dbReference type="AlphaFoldDB" id="A0A0A1U1Z0"/>
<dbReference type="InterPro" id="IPR000315">
    <property type="entry name" value="Znf_B-box"/>
</dbReference>
<proteinExistence type="predicted"/>
<reference evidence="4 5" key="1">
    <citation type="submission" date="2012-10" db="EMBL/GenBank/DDBJ databases">
        <authorList>
            <person name="Zafar N."/>
            <person name="Inman J."/>
            <person name="Hall N."/>
            <person name="Lorenzi H."/>
            <person name="Caler E."/>
        </authorList>
    </citation>
    <scope>NUCLEOTIDE SEQUENCE [LARGE SCALE GENOMIC DNA]</scope>
    <source>
        <strain evidence="4 5">IP1</strain>
    </source>
</reference>
<feature type="region of interest" description="Disordered" evidence="2">
    <location>
        <begin position="397"/>
        <end position="444"/>
    </location>
</feature>
<dbReference type="InterPro" id="IPR014756">
    <property type="entry name" value="Ig_E-set"/>
</dbReference>
<dbReference type="OrthoDB" id="29372at2759"/>
<keyword evidence="5" id="KW-1185">Reference proteome</keyword>
<keyword evidence="1" id="KW-0863">Zinc-finger</keyword>
<dbReference type="OMA" id="KSERCSE"/>
<evidence type="ECO:0000313" key="4">
    <source>
        <dbReference type="EMBL" id="ELP86647.1"/>
    </source>
</evidence>
<evidence type="ECO:0000313" key="5">
    <source>
        <dbReference type="Proteomes" id="UP000014680"/>
    </source>
</evidence>
<dbReference type="InterPro" id="IPR002909">
    <property type="entry name" value="IPT_dom"/>
</dbReference>
<feature type="compositionally biased region" description="Acidic residues" evidence="2">
    <location>
        <begin position="397"/>
        <end position="414"/>
    </location>
</feature>
<dbReference type="Pfam" id="PF01833">
    <property type="entry name" value="TIG"/>
    <property type="match status" value="1"/>
</dbReference>
<dbReference type="Proteomes" id="UP000014680">
    <property type="component" value="Unassembled WGS sequence"/>
</dbReference>
<evidence type="ECO:0000256" key="1">
    <source>
        <dbReference type="PROSITE-ProRule" id="PRU00024"/>
    </source>
</evidence>
<dbReference type="VEuPathDB" id="AmoebaDB:EIN_092120"/>
<evidence type="ECO:0000256" key="2">
    <source>
        <dbReference type="SAM" id="MobiDB-lite"/>
    </source>
</evidence>
<organism evidence="4 5">
    <name type="scientific">Entamoeba invadens IP1</name>
    <dbReference type="NCBI Taxonomy" id="370355"/>
    <lineage>
        <taxon>Eukaryota</taxon>
        <taxon>Amoebozoa</taxon>
        <taxon>Evosea</taxon>
        <taxon>Archamoebae</taxon>
        <taxon>Mastigamoebida</taxon>
        <taxon>Entamoebidae</taxon>
        <taxon>Entamoeba</taxon>
    </lineage>
</organism>